<feature type="transmembrane region" description="Helical" evidence="1">
    <location>
        <begin position="438"/>
        <end position="455"/>
    </location>
</feature>
<feature type="transmembrane region" description="Helical" evidence="1">
    <location>
        <begin position="117"/>
        <end position="137"/>
    </location>
</feature>
<protein>
    <recommendedName>
        <fullName evidence="4">DUF2723 domain-containing protein</fullName>
    </recommendedName>
</protein>
<evidence type="ECO:0008006" key="4">
    <source>
        <dbReference type="Google" id="ProtNLM"/>
    </source>
</evidence>
<dbReference type="Pfam" id="PF11028">
    <property type="entry name" value="TMEM260-like"/>
    <property type="match status" value="1"/>
</dbReference>
<evidence type="ECO:0000313" key="2">
    <source>
        <dbReference type="EMBL" id="ACF47027.1"/>
    </source>
</evidence>
<dbReference type="KEGG" id="paa:Paes_2017"/>
<evidence type="ECO:0000256" key="1">
    <source>
        <dbReference type="SAM" id="Phobius"/>
    </source>
</evidence>
<feature type="transmembrane region" description="Helical" evidence="1">
    <location>
        <begin position="55"/>
        <end position="74"/>
    </location>
</feature>
<feature type="transmembrane region" description="Helical" evidence="1">
    <location>
        <begin position="408"/>
        <end position="426"/>
    </location>
</feature>
<feature type="transmembrane region" description="Helical" evidence="1">
    <location>
        <begin position="81"/>
        <end position="102"/>
    </location>
</feature>
<keyword evidence="3" id="KW-1185">Reference proteome</keyword>
<keyword evidence="1" id="KW-0812">Transmembrane</keyword>
<keyword evidence="1" id="KW-1133">Transmembrane helix</keyword>
<dbReference type="PANTHER" id="PTHR16214">
    <property type="entry name" value="TRANSMEMBRANE PROTEIN 260"/>
    <property type="match status" value="1"/>
</dbReference>
<feature type="transmembrane region" description="Helical" evidence="1">
    <location>
        <begin position="215"/>
        <end position="234"/>
    </location>
</feature>
<feature type="transmembrane region" description="Helical" evidence="1">
    <location>
        <begin position="276"/>
        <end position="295"/>
    </location>
</feature>
<organism evidence="2 3">
    <name type="scientific">Prosthecochloris aestuarii (strain DSM 271 / SK 413)</name>
    <dbReference type="NCBI Taxonomy" id="290512"/>
    <lineage>
        <taxon>Bacteria</taxon>
        <taxon>Pseudomonadati</taxon>
        <taxon>Chlorobiota</taxon>
        <taxon>Chlorobiia</taxon>
        <taxon>Chlorobiales</taxon>
        <taxon>Chlorobiaceae</taxon>
        <taxon>Prosthecochloris</taxon>
    </lineage>
</organism>
<sequence>MKHRDVNRLFAALLFLLSGAVYLMTMAPTLSFWDCGEFIATARTLGVPHPPGAPLFLLAGRVISMIPFFGDIGARVNLLSVLSSAATVMMAYLVTVRFIILYRKTDPDSWNPVEKLSAYGGAAVGALVLAFSDSFWFNAVETEVYAASTFFTALVVWLLLRWYEEEPQSGNERWLLVAMYVIGLSIGVHLLSLLAVFAVAMVYYYRKYDVTPKSFIIMMIAASALFLLIYVGVIKGLPFLLERFSWWGGIMMLAAMIYAITYAHRKRHVLMHTVSMSLLLLVIGYTSYAMIYVRAKAGPPINENNPSTAEAFFSYLNREQYGDLPLWPRRWSSEPLHQYFYRQYSSDADYFLRYQLGQMYMRYFGWQFIGRAHAGTGAPVDWSQLWGLPFLLGIGGAVVQMRRDWKMGSVVLALFVLTGAALVVYLNQTEPQPRERDYSYVGSFFAFALWIGIGAERLLMEVRRFFSSDAVQQKAAMFLLAMVVLLVDGRMLMANYFTHDRSGNYVPWDWAWNMLQSCDHDAIMFTNGDNDTFPLWYLQEVEGIRTDVRVVNLSLANTGWYLDQLKNTSPRGARPIRFGLDDSELRQISYVAIDPVEVQLKTGAEKVRLTEEYKAAGIAPPAAPQDSLQWVITPTVNFRGQGFIRPQDVAVYEIVMNNFGSRPIYFALTVGRDNLLGLEGFLQLEGLAYRLVPMHAPEGSPLVSLPRLYTTLCETFRYRNLNNAEVFIDETAARLSSNYKPLFSRLALGLAEAPDDEISVRTAEGERRTIQRKELALSVLEQSGERLPLERYGLDPEFAASEVYLYVSLGEKQKAYPYISYLKKLAATTTMQADPALYYALALSLREVGQLDASQKILEQLLRDGDTLQAGQERYQNEEK</sequence>
<dbReference type="PANTHER" id="PTHR16214:SF3">
    <property type="entry name" value="TRANSMEMBRANE PROTEIN 260"/>
    <property type="match status" value="1"/>
</dbReference>
<dbReference type="AlphaFoldDB" id="B4S581"/>
<feature type="transmembrane region" description="Helical" evidence="1">
    <location>
        <begin position="144"/>
        <end position="163"/>
    </location>
</feature>
<dbReference type="InterPro" id="IPR052724">
    <property type="entry name" value="GT117_domain-containing"/>
</dbReference>
<feature type="transmembrane region" description="Helical" evidence="1">
    <location>
        <begin position="246"/>
        <end position="264"/>
    </location>
</feature>
<evidence type="ECO:0000313" key="3">
    <source>
        <dbReference type="Proteomes" id="UP000002725"/>
    </source>
</evidence>
<dbReference type="EMBL" id="CP001108">
    <property type="protein sequence ID" value="ACF47027.1"/>
    <property type="molecule type" value="Genomic_DNA"/>
</dbReference>
<dbReference type="eggNOG" id="COG0457">
    <property type="taxonomic scope" value="Bacteria"/>
</dbReference>
<dbReference type="RefSeq" id="WP_012506560.1">
    <property type="nucleotide sequence ID" value="NC_011059.1"/>
</dbReference>
<reference evidence="2" key="1">
    <citation type="submission" date="2008-06" db="EMBL/GenBank/DDBJ databases">
        <title>Complete sequence of chromosome of Prosthecochloris aestuarii DSM 271.</title>
        <authorList>
            <consortium name="US DOE Joint Genome Institute"/>
            <person name="Lucas S."/>
            <person name="Copeland A."/>
            <person name="Lapidus A."/>
            <person name="Glavina del Rio T."/>
            <person name="Dalin E."/>
            <person name="Tice H."/>
            <person name="Bruce D."/>
            <person name="Goodwin L."/>
            <person name="Pitluck S."/>
            <person name="Schmutz J."/>
            <person name="Larimer F."/>
            <person name="Land M."/>
            <person name="Hauser L."/>
            <person name="Kyrpides N."/>
            <person name="Anderson I."/>
            <person name="Liu Z."/>
            <person name="Li T."/>
            <person name="Zhao F."/>
            <person name="Overmann J."/>
            <person name="Bryant D.A."/>
            <person name="Richardson P."/>
        </authorList>
    </citation>
    <scope>NUCLEOTIDE SEQUENCE [LARGE SCALE GENOMIC DNA]</scope>
    <source>
        <strain evidence="2">DSM 271</strain>
    </source>
</reference>
<accession>B4S581</accession>
<keyword evidence="1" id="KW-0472">Membrane</keyword>
<dbReference type="InterPro" id="IPR021280">
    <property type="entry name" value="TMEM260-like"/>
</dbReference>
<dbReference type="eggNOG" id="COG0697">
    <property type="taxonomic scope" value="Bacteria"/>
</dbReference>
<dbReference type="STRING" id="290512.Paes_2017"/>
<proteinExistence type="predicted"/>
<dbReference type="Proteomes" id="UP000002725">
    <property type="component" value="Chromosome"/>
</dbReference>
<name>B4S581_PROA2</name>
<dbReference type="HOGENOM" id="CLU_005363_0_0_10"/>
<feature type="transmembrane region" description="Helical" evidence="1">
    <location>
        <begin position="175"/>
        <end position="203"/>
    </location>
</feature>
<feature type="transmembrane region" description="Helical" evidence="1">
    <location>
        <begin position="476"/>
        <end position="497"/>
    </location>
</feature>
<gene>
    <name evidence="2" type="ordered locus">Paes_2017</name>
</gene>